<evidence type="ECO:0000256" key="4">
    <source>
        <dbReference type="ARBA" id="ARBA00022741"/>
    </source>
</evidence>
<dbReference type="GO" id="GO:0005525">
    <property type="term" value="F:GTP binding"/>
    <property type="evidence" value="ECO:0007669"/>
    <property type="project" value="UniProtKB-KW"/>
</dbReference>
<keyword evidence="7" id="KW-0342">GTP-binding</keyword>
<evidence type="ECO:0000256" key="2">
    <source>
        <dbReference type="ARBA" id="ARBA00022596"/>
    </source>
</evidence>
<dbReference type="InterPro" id="IPR027417">
    <property type="entry name" value="P-loop_NTPase"/>
</dbReference>
<dbReference type="GO" id="GO:0016151">
    <property type="term" value="F:nickel cation binding"/>
    <property type="evidence" value="ECO:0007669"/>
    <property type="project" value="InterPro"/>
</dbReference>
<organism evidence="9">
    <name type="scientific">candidate division TA06 bacterium ADurb.Bin131</name>
    <dbReference type="NCBI Taxonomy" id="1852827"/>
    <lineage>
        <taxon>Bacteria</taxon>
        <taxon>Bacteria division TA06</taxon>
    </lineage>
</organism>
<evidence type="ECO:0000256" key="1">
    <source>
        <dbReference type="ARBA" id="ARBA00006211"/>
    </source>
</evidence>
<dbReference type="SUPFAM" id="SSF52540">
    <property type="entry name" value="P-loop containing nucleoside triphosphate hydrolases"/>
    <property type="match status" value="1"/>
</dbReference>
<dbReference type="PIRSF" id="PIRSF005624">
    <property type="entry name" value="Ni-bind_GTPase"/>
    <property type="match status" value="1"/>
</dbReference>
<evidence type="ECO:0000256" key="7">
    <source>
        <dbReference type="ARBA" id="ARBA00023134"/>
    </source>
</evidence>
<dbReference type="Proteomes" id="UP000485562">
    <property type="component" value="Unassembled WGS sequence"/>
</dbReference>
<comment type="caution">
    <text evidence="9">The sequence shown here is derived from an EMBL/GenBank/DDBJ whole genome shotgun (WGS) entry which is preliminary data.</text>
</comment>
<proteinExistence type="inferred from homology"/>
<dbReference type="Gene3D" id="3.40.50.300">
    <property type="entry name" value="P-loop containing nucleotide triphosphate hydrolases"/>
    <property type="match status" value="1"/>
</dbReference>
<keyword evidence="5" id="KW-0378">Hydrolase</keyword>
<keyword evidence="2" id="KW-0533">Nickel</keyword>
<dbReference type="PRINTS" id="PR00449">
    <property type="entry name" value="RASTRNSFRMNG"/>
</dbReference>
<dbReference type="EMBL" id="MWDQ01000096">
    <property type="protein sequence ID" value="OQB73123.1"/>
    <property type="molecule type" value="Genomic_DNA"/>
</dbReference>
<keyword evidence="6" id="KW-0862">Zinc</keyword>
<dbReference type="AlphaFoldDB" id="A0A1V6C877"/>
<reference evidence="9" key="1">
    <citation type="submission" date="2017-02" db="EMBL/GenBank/DDBJ databases">
        <title>Delving into the versatile metabolic prowess of the omnipresent phylum Bacteroidetes.</title>
        <authorList>
            <person name="Nobu M.K."/>
            <person name="Mei R."/>
            <person name="Narihiro T."/>
            <person name="Kuroda K."/>
            <person name="Liu W.-T."/>
        </authorList>
    </citation>
    <scope>NUCLEOTIDE SEQUENCE</scope>
    <source>
        <strain evidence="9">ADurb.Bin131</strain>
    </source>
</reference>
<dbReference type="Pfam" id="PF02492">
    <property type="entry name" value="cobW"/>
    <property type="match status" value="1"/>
</dbReference>
<dbReference type="InterPro" id="IPR004392">
    <property type="entry name" value="Hyd_mat_HypB"/>
</dbReference>
<comment type="similarity">
    <text evidence="1">Belongs to the SIMIBI class G3E GTPase family. HypB/HupM subfamily.</text>
</comment>
<dbReference type="GO" id="GO:0008270">
    <property type="term" value="F:zinc ion binding"/>
    <property type="evidence" value="ECO:0007669"/>
    <property type="project" value="TreeGrafter"/>
</dbReference>
<evidence type="ECO:0000256" key="3">
    <source>
        <dbReference type="ARBA" id="ARBA00022723"/>
    </source>
</evidence>
<keyword evidence="4" id="KW-0547">Nucleotide-binding</keyword>
<protein>
    <submittedName>
        <fullName evidence="9">Hydrogenase isoenzymes nickel incorporation protein HypB</fullName>
    </submittedName>
</protein>
<gene>
    <name evidence="9" type="primary">hypB</name>
    <name evidence="9" type="ORF">BWX89_01105</name>
</gene>
<keyword evidence="3" id="KW-0479">Metal-binding</keyword>
<evidence type="ECO:0000256" key="5">
    <source>
        <dbReference type="ARBA" id="ARBA00022801"/>
    </source>
</evidence>
<dbReference type="PANTHER" id="PTHR30134:SF2">
    <property type="entry name" value="HYDROGENASE MATURATION FACTOR HYPB"/>
    <property type="match status" value="1"/>
</dbReference>
<evidence type="ECO:0000259" key="8">
    <source>
        <dbReference type="Pfam" id="PF02492"/>
    </source>
</evidence>
<dbReference type="GO" id="GO:0051604">
    <property type="term" value="P:protein maturation"/>
    <property type="evidence" value="ECO:0007669"/>
    <property type="project" value="InterPro"/>
</dbReference>
<evidence type="ECO:0000313" key="9">
    <source>
        <dbReference type="EMBL" id="OQB73123.1"/>
    </source>
</evidence>
<evidence type="ECO:0000256" key="6">
    <source>
        <dbReference type="ARBA" id="ARBA00022833"/>
    </source>
</evidence>
<accession>A0A1V6C877</accession>
<dbReference type="NCBIfam" id="TIGR00073">
    <property type="entry name" value="hypB"/>
    <property type="match status" value="1"/>
</dbReference>
<sequence>MEIKRIVVKENLFAKNDEIAEENRNILKKHKIFSLNIMGGPGAGKTSILEKTVAGLKNRGISCGVIEGDIAGMFDSERISVFGVPVIQINTGGACHLEAMMVKKGIENLPLDEIKVVFIENVGNLVCPAEFKIGVDCNVTVASITEGEEKPVKYPLMYSISDVVLVNKIDLISAVEFDINRFTAFLDEIKKDIKIIPVSGKTGKNIDDFIQYIVERIL</sequence>
<feature type="domain" description="CobW/HypB/UreG nucleotide-binding" evidence="8">
    <location>
        <begin position="36"/>
        <end position="196"/>
    </location>
</feature>
<dbReference type="PANTHER" id="PTHR30134">
    <property type="entry name" value="HYDROGENASE PROTEIN ASSEMBLY PROTEIN, NICKEL CHAPERONE"/>
    <property type="match status" value="1"/>
</dbReference>
<dbReference type="GO" id="GO:0003924">
    <property type="term" value="F:GTPase activity"/>
    <property type="evidence" value="ECO:0007669"/>
    <property type="project" value="InterPro"/>
</dbReference>
<name>A0A1V6C877_UNCT6</name>
<dbReference type="InterPro" id="IPR003495">
    <property type="entry name" value="CobW/HypB/UreG_nucleotide-bd"/>
</dbReference>